<dbReference type="EMBL" id="CP094298">
    <property type="protein sequence ID" value="UNZ03044.1"/>
    <property type="molecule type" value="Genomic_DNA"/>
</dbReference>
<dbReference type="CDD" id="cd06260">
    <property type="entry name" value="DUF820-like"/>
    <property type="match status" value="1"/>
</dbReference>
<dbReference type="Pfam" id="PF05685">
    <property type="entry name" value="Uma2"/>
    <property type="match status" value="1"/>
</dbReference>
<organism evidence="2 3">
    <name type="scientific">Streptomyces rimosus subsp. rimosus</name>
    <dbReference type="NCBI Taxonomy" id="132474"/>
    <lineage>
        <taxon>Bacteria</taxon>
        <taxon>Bacillati</taxon>
        <taxon>Actinomycetota</taxon>
        <taxon>Actinomycetes</taxon>
        <taxon>Kitasatosporales</taxon>
        <taxon>Streptomycetaceae</taxon>
        <taxon>Streptomyces</taxon>
    </lineage>
</organism>
<protein>
    <recommendedName>
        <fullName evidence="1">Putative restriction endonuclease domain-containing protein</fullName>
    </recommendedName>
</protein>
<reference evidence="2 3" key="1">
    <citation type="submission" date="2022-03" db="EMBL/GenBank/DDBJ databases">
        <title>Complete genome of Streptomyces rimosus ssp. rimosus R7 (=ATCC 10970).</title>
        <authorList>
            <person name="Beganovic S."/>
            <person name="Ruckert C."/>
            <person name="Busche T."/>
            <person name="Kalinowski J."/>
            <person name="Wittmann C."/>
        </authorList>
    </citation>
    <scope>NUCLEOTIDE SEQUENCE [LARGE SCALE GENOMIC DNA]</scope>
    <source>
        <strain evidence="2 3">R7</strain>
    </source>
</reference>
<name>A0ABY3YZ17_STRRM</name>
<accession>A0ABY3YZ17</accession>
<evidence type="ECO:0000313" key="3">
    <source>
        <dbReference type="Proteomes" id="UP000829494"/>
    </source>
</evidence>
<dbReference type="Proteomes" id="UP000829494">
    <property type="component" value="Chromosome"/>
</dbReference>
<dbReference type="SUPFAM" id="SSF52980">
    <property type="entry name" value="Restriction endonuclease-like"/>
    <property type="match status" value="1"/>
</dbReference>
<dbReference type="Gene3D" id="3.90.1570.10">
    <property type="entry name" value="tt1808, chain A"/>
    <property type="match status" value="1"/>
</dbReference>
<evidence type="ECO:0000313" key="2">
    <source>
        <dbReference type="EMBL" id="UNZ03044.1"/>
    </source>
</evidence>
<dbReference type="PANTHER" id="PTHR35400">
    <property type="entry name" value="SLR1083 PROTEIN"/>
    <property type="match status" value="1"/>
</dbReference>
<evidence type="ECO:0000259" key="1">
    <source>
        <dbReference type="Pfam" id="PF05685"/>
    </source>
</evidence>
<dbReference type="InterPro" id="IPR012296">
    <property type="entry name" value="Nuclease_put_TT1808"/>
</dbReference>
<sequence>MMTIELTDNRIEIEMADSDELSLDMMFDWLERMPVPEGYKAEIVEGNIFMSPQRANHWHIILDLVMQLNARYPKERIMSDVRFDFPGELNGFASDVIALREGAETDDEERRRYQDIEFVAEVISRRTAHNDYGPKKDTYALAGVPVYLIVDPYLGQCHLYTAPEDGTYRVGPAIKFGDPVDLTDTVVGLTLETADFGRE</sequence>
<dbReference type="PANTHER" id="PTHR35400:SF3">
    <property type="entry name" value="SLL1072 PROTEIN"/>
    <property type="match status" value="1"/>
</dbReference>
<feature type="domain" description="Putative restriction endonuclease" evidence="1">
    <location>
        <begin position="30"/>
        <end position="192"/>
    </location>
</feature>
<dbReference type="InterPro" id="IPR008538">
    <property type="entry name" value="Uma2"/>
</dbReference>
<proteinExistence type="predicted"/>
<keyword evidence="3" id="KW-1185">Reference proteome</keyword>
<dbReference type="GeneID" id="66857861"/>
<dbReference type="InterPro" id="IPR011335">
    <property type="entry name" value="Restrct_endonuc-II-like"/>
</dbReference>
<dbReference type="RefSeq" id="WP_003984016.1">
    <property type="nucleotide sequence ID" value="NZ_CP043497.1"/>
</dbReference>
<gene>
    <name evidence="2" type="ORF">SRIMR7_12890</name>
</gene>